<gene>
    <name evidence="4" type="ORF">GL284_02065</name>
</gene>
<comment type="similarity">
    <text evidence="1">Belongs to the DSD1 family.</text>
</comment>
<dbReference type="Gene3D" id="2.40.37.20">
    <property type="entry name" value="D-serine dehydratase-like domain"/>
    <property type="match status" value="1"/>
</dbReference>
<keyword evidence="5" id="KW-1185">Reference proteome</keyword>
<accession>A0A6L6IUR1</accession>
<dbReference type="PANTHER" id="PTHR28004:SF2">
    <property type="entry name" value="D-SERINE DEHYDRATASE"/>
    <property type="match status" value="1"/>
</dbReference>
<dbReference type="AlphaFoldDB" id="A0A6L6IUR1"/>
<protein>
    <submittedName>
        <fullName evidence="4">D-TA family PLP-dependent enzyme</fullName>
    </submittedName>
</protein>
<dbReference type="SUPFAM" id="SSF51419">
    <property type="entry name" value="PLP-binding barrel"/>
    <property type="match status" value="1"/>
</dbReference>
<dbReference type="InterPro" id="IPR026956">
    <property type="entry name" value="D-ser_dehydrat-like_dom"/>
</dbReference>
<dbReference type="Proteomes" id="UP000478740">
    <property type="component" value="Unassembled WGS sequence"/>
</dbReference>
<keyword evidence="2" id="KW-0456">Lyase</keyword>
<evidence type="ECO:0000256" key="2">
    <source>
        <dbReference type="ARBA" id="ARBA00023239"/>
    </source>
</evidence>
<proteinExistence type="inferred from homology"/>
<dbReference type="GO" id="GO:0036088">
    <property type="term" value="P:D-serine catabolic process"/>
    <property type="evidence" value="ECO:0007669"/>
    <property type="project" value="TreeGrafter"/>
</dbReference>
<dbReference type="InterPro" id="IPR001608">
    <property type="entry name" value="Ala_racemase_N"/>
</dbReference>
<dbReference type="Pfam" id="PF14031">
    <property type="entry name" value="D-ser_dehydrat"/>
    <property type="match status" value="1"/>
</dbReference>
<feature type="domain" description="D-serine dehydratase-like" evidence="3">
    <location>
        <begin position="248"/>
        <end position="339"/>
    </location>
</feature>
<organism evidence="4 5">
    <name type="scientific">Paracoccus shanxieyensis</name>
    <dbReference type="NCBI Taxonomy" id="2675752"/>
    <lineage>
        <taxon>Bacteria</taxon>
        <taxon>Pseudomonadati</taxon>
        <taxon>Pseudomonadota</taxon>
        <taxon>Alphaproteobacteria</taxon>
        <taxon>Rhodobacterales</taxon>
        <taxon>Paracoccaceae</taxon>
        <taxon>Paracoccus</taxon>
    </lineage>
</organism>
<sequence>MTDDLLNSIDTPAVLVDLDVAQRNIQRFQDYARAHGLAVRPHIKTHKLPAIARMQLEAGACGITCQKVSEAEAMIADCPQITDVLITYNILGASKLTRLRALAQKVRLSVVADSKAVVQGLSGAFADAPAPLAVLVECDTGAHRCGVASPQAAADLAQIIADAPGLTFGGLMTYPPAGGEAGVETFMTAAKHLIEASGLAVPVITSGGTPSMMHAAEAPVTTEYRPGTYVYNDRSLVARGVCGWEDCALSVVATVVSVPAPDRAIIDAGSKALTSDLLGLTGYGHVLGRDDITIDQLSEEHGRLVSAGPIGLAVGDRVRIVPNHACVVTNMVDQILAIGQGRATPETFPVAARGCIR</sequence>
<dbReference type="RefSeq" id="WP_155043004.1">
    <property type="nucleotide sequence ID" value="NZ_WMIH01000017.1"/>
</dbReference>
<dbReference type="Gene3D" id="3.20.20.10">
    <property type="entry name" value="Alanine racemase"/>
    <property type="match status" value="1"/>
</dbReference>
<dbReference type="Pfam" id="PF01168">
    <property type="entry name" value="Ala_racemase_N"/>
    <property type="match status" value="1"/>
</dbReference>
<reference evidence="4 5" key="1">
    <citation type="submission" date="2019-11" db="EMBL/GenBank/DDBJ databases">
        <authorList>
            <person name="Dong K."/>
        </authorList>
    </citation>
    <scope>NUCLEOTIDE SEQUENCE [LARGE SCALE GENOMIC DNA]</scope>
    <source>
        <strain evidence="4 5">DK608</strain>
    </source>
</reference>
<evidence type="ECO:0000313" key="4">
    <source>
        <dbReference type="EMBL" id="MTH63052.1"/>
    </source>
</evidence>
<evidence type="ECO:0000256" key="1">
    <source>
        <dbReference type="ARBA" id="ARBA00005323"/>
    </source>
</evidence>
<dbReference type="PANTHER" id="PTHR28004">
    <property type="entry name" value="ZGC:162816-RELATED"/>
    <property type="match status" value="1"/>
</dbReference>
<name>A0A6L6IUR1_9RHOB</name>
<dbReference type="SMART" id="SM01119">
    <property type="entry name" value="D-ser_dehydrat"/>
    <property type="match status" value="1"/>
</dbReference>
<evidence type="ECO:0000259" key="3">
    <source>
        <dbReference type="SMART" id="SM01119"/>
    </source>
</evidence>
<dbReference type="InterPro" id="IPR029066">
    <property type="entry name" value="PLP-binding_barrel"/>
</dbReference>
<evidence type="ECO:0000313" key="5">
    <source>
        <dbReference type="Proteomes" id="UP000478740"/>
    </source>
</evidence>
<dbReference type="InterPro" id="IPR051466">
    <property type="entry name" value="D-amino_acid_metab_enzyme"/>
</dbReference>
<comment type="caution">
    <text evidence="4">The sequence shown here is derived from an EMBL/GenBank/DDBJ whole genome shotgun (WGS) entry which is preliminary data.</text>
</comment>
<dbReference type="EMBL" id="WMII01000002">
    <property type="protein sequence ID" value="MTH63052.1"/>
    <property type="molecule type" value="Genomic_DNA"/>
</dbReference>
<dbReference type="InterPro" id="IPR042208">
    <property type="entry name" value="D-ser_dehydrat-like_sf"/>
</dbReference>
<dbReference type="GO" id="GO:0008721">
    <property type="term" value="F:D-serine ammonia-lyase activity"/>
    <property type="evidence" value="ECO:0007669"/>
    <property type="project" value="TreeGrafter"/>
</dbReference>
<dbReference type="CDD" id="cd06820">
    <property type="entry name" value="PLPDE_III_LS_D-TA_like"/>
    <property type="match status" value="1"/>
</dbReference>